<dbReference type="GO" id="GO:0016887">
    <property type="term" value="F:ATP hydrolysis activity"/>
    <property type="evidence" value="ECO:0007669"/>
    <property type="project" value="InterPro"/>
</dbReference>
<proteinExistence type="inferred from homology"/>
<dbReference type="AlphaFoldDB" id="G5CJ60"/>
<dbReference type="PANTHER" id="PTHR30486:SF6">
    <property type="entry name" value="TYPE IV PILUS RETRACTATION ATPASE PILT"/>
    <property type="match status" value="1"/>
</dbReference>
<geneLocation type="plasmid" evidence="3">
    <name>pY0017</name>
</geneLocation>
<gene>
    <name evidence="3" type="primary">orfY22</name>
</gene>
<name>G5CJ60_9FIRM</name>
<dbReference type="PANTHER" id="PTHR30486">
    <property type="entry name" value="TWITCHING MOTILITY PROTEIN PILT"/>
    <property type="match status" value="1"/>
</dbReference>
<dbReference type="Pfam" id="PF00437">
    <property type="entry name" value="T2SSE"/>
    <property type="match status" value="1"/>
</dbReference>
<sequence length="453" mass="49429">MLTNPLRPAGPPVNPWERVEAEPLTAREGSTTAPSAAGTSEYDQVMDWLQEHHAELLADPQKAPRSAVTAAIHAAVMTRALRKGDADRLTEQVTDQLLGAGPLAPLFRDPAVTEILINGPQVYVERQGRLAPALSLPSPDAAIQCAQLLCRHEGREYQSSRPLMNFMWSDPGRPGDGARINLVHHTKAPNGVAVSIRKRNAERLLDLPDLLHLGMLSAAGADLLVQALAGGLNVIFSGAPGTGKTALMRAIGARAIGSTERVITMEDVEELRLAVPHVVSLIGQTDRPTAEERVRGDVSQEDLFRNTLRMRYDRLWMGELRGPEAFDFLEAMMSSVGGMASSIHLRRPELLVSRLYQIACKYQLGMPRDLIANMVAETIDLIVQVDRDGTGHRHVTRIAEVTETAGLQDVFRWNPQTAQLEAVATLSADRTAWMRAHTRTVAKVAKAVSHVAD</sequence>
<dbReference type="InterPro" id="IPR050921">
    <property type="entry name" value="T4SS_GSP_E_ATPase"/>
</dbReference>
<protein>
    <submittedName>
        <fullName evidence="3">Type II secretion protein</fullName>
    </submittedName>
</protein>
<organism evidence="3">
    <name type="scientific">Sulfobacillus thermotolerans</name>
    <dbReference type="NCBI Taxonomy" id="338644"/>
    <lineage>
        <taxon>Bacteria</taxon>
        <taxon>Bacillati</taxon>
        <taxon>Bacillota</taxon>
        <taxon>Clostridia</taxon>
        <taxon>Eubacteriales</taxon>
        <taxon>Clostridiales Family XVII. Incertae Sedis</taxon>
        <taxon>Sulfobacillus</taxon>
    </lineage>
</organism>
<dbReference type="EMBL" id="JN119830">
    <property type="protein sequence ID" value="AEP14337.1"/>
    <property type="molecule type" value="Genomic_DNA"/>
</dbReference>
<dbReference type="Gene3D" id="3.30.450.380">
    <property type="match status" value="1"/>
</dbReference>
<dbReference type="InterPro" id="IPR027417">
    <property type="entry name" value="P-loop_NTPase"/>
</dbReference>
<evidence type="ECO:0000313" key="3">
    <source>
        <dbReference type="EMBL" id="AEP14337.1"/>
    </source>
</evidence>
<dbReference type="SUPFAM" id="SSF52540">
    <property type="entry name" value="P-loop containing nucleoside triphosphate hydrolases"/>
    <property type="match status" value="1"/>
</dbReference>
<dbReference type="InterPro" id="IPR001482">
    <property type="entry name" value="T2SS/T4SS_dom"/>
</dbReference>
<keyword evidence="3" id="KW-0614">Plasmid</keyword>
<reference evidence="3" key="1">
    <citation type="journal article" date="2011" name="Appl. Environ. Microbiol.">
        <title>Two Large, Related, Cryptic Plasmids from Geographically Distinct Isolates of Sulfobacillus thermotolerans.</title>
        <authorList>
            <person name="Deane S.M."/>
            <person name="Rawlings D.E."/>
        </authorList>
    </citation>
    <scope>NUCLEOTIDE SEQUENCE</scope>
    <source>
        <strain evidence="3">Y0017</strain>
        <plasmid evidence="3">pY0017</plasmid>
    </source>
</reference>
<dbReference type="CDD" id="cd01130">
    <property type="entry name" value="VirB11-like_ATPase"/>
    <property type="match status" value="1"/>
</dbReference>
<comment type="similarity">
    <text evidence="1">Belongs to the GSP E family.</text>
</comment>
<dbReference type="Gene3D" id="3.40.50.300">
    <property type="entry name" value="P-loop containing nucleotide triphosphate hydrolases"/>
    <property type="match status" value="1"/>
</dbReference>
<accession>G5CJ60</accession>
<feature type="domain" description="Bacterial type II secretion system protein E" evidence="2">
    <location>
        <begin position="190"/>
        <end position="383"/>
    </location>
</feature>
<evidence type="ECO:0000259" key="2">
    <source>
        <dbReference type="Pfam" id="PF00437"/>
    </source>
</evidence>
<evidence type="ECO:0000256" key="1">
    <source>
        <dbReference type="ARBA" id="ARBA00006611"/>
    </source>
</evidence>